<evidence type="ECO:0000256" key="6">
    <source>
        <dbReference type="ARBA" id="ARBA00023186"/>
    </source>
</evidence>
<dbReference type="EMBL" id="QGAL01000001">
    <property type="protein sequence ID" value="TKK23305.1"/>
    <property type="molecule type" value="Genomic_DNA"/>
</dbReference>
<accession>A0AB38P9N7</accession>
<evidence type="ECO:0000313" key="8">
    <source>
        <dbReference type="Proteomes" id="UP000306327"/>
    </source>
</evidence>
<dbReference type="NCBIfam" id="NF007507">
    <property type="entry name" value="PRK10102.1"/>
    <property type="match status" value="1"/>
</dbReference>
<proteinExistence type="inferred from homology"/>
<comment type="subcellular location">
    <subcellularLocation>
        <location evidence="1">Periplasm</location>
    </subcellularLocation>
</comment>
<dbReference type="GO" id="GO:0042597">
    <property type="term" value="C:periplasmic space"/>
    <property type="evidence" value="ECO:0007669"/>
    <property type="project" value="UniProtKB-SubCell"/>
</dbReference>
<evidence type="ECO:0000256" key="2">
    <source>
        <dbReference type="ARBA" id="ARBA00006329"/>
    </source>
</evidence>
<sequence>MHTLVLLAALSSQITFKTSQEGEMTTIIPQVTLTHACLCQVHIDFSRHGLGGNSTSTQRNTLNIPANQPIDLSRLSVNIHALDAVTLVVTVSDGESLHLTQRWPSSE</sequence>
<keyword evidence="5" id="KW-0574">Periplasm</keyword>
<dbReference type="AlphaFoldDB" id="A0AB38P9N7"/>
<name>A0AB38P9N7_9ENTR</name>
<keyword evidence="6" id="KW-0143">Chaperone</keyword>
<comment type="similarity">
    <text evidence="2">Belongs to the CsgC/AgfC family.</text>
</comment>
<gene>
    <name evidence="7" type="ORF">EcCFBP13530_03865</name>
</gene>
<evidence type="ECO:0000256" key="3">
    <source>
        <dbReference type="ARBA" id="ARBA00017442"/>
    </source>
</evidence>
<keyword evidence="4" id="KW-0732">Signal</keyword>
<organism evidence="7 8">
    <name type="scientific">Enterobacter cancerogenus</name>
    <dbReference type="NCBI Taxonomy" id="69218"/>
    <lineage>
        <taxon>Bacteria</taxon>
        <taxon>Pseudomonadati</taxon>
        <taxon>Pseudomonadota</taxon>
        <taxon>Gammaproteobacteria</taxon>
        <taxon>Enterobacterales</taxon>
        <taxon>Enterobacteriaceae</taxon>
        <taxon>Enterobacter</taxon>
        <taxon>Enterobacter cloacae complex</taxon>
    </lineage>
</organism>
<dbReference type="Pfam" id="PF10610">
    <property type="entry name" value="Tafi-CsgC"/>
    <property type="match status" value="1"/>
</dbReference>
<evidence type="ECO:0000256" key="1">
    <source>
        <dbReference type="ARBA" id="ARBA00004418"/>
    </source>
</evidence>
<dbReference type="Proteomes" id="UP000306327">
    <property type="component" value="Unassembled WGS sequence"/>
</dbReference>
<dbReference type="InterPro" id="IPR014491">
    <property type="entry name" value="Curli_production_prot_CsgC"/>
</dbReference>
<reference evidence="7 8" key="1">
    <citation type="journal article" date="2019" name="Sci. Rep.">
        <title>Differences in resource use lead to coexistence of seed-transmitted microbial populations.</title>
        <authorList>
            <person name="Torres-Cortes G."/>
            <person name="Garcia B.J."/>
            <person name="Compant S."/>
            <person name="Rezki S."/>
            <person name="Jones P."/>
            <person name="Preveaux A."/>
            <person name="Briand M."/>
            <person name="Roulet A."/>
            <person name="Bouchez O."/>
            <person name="Jacobson D."/>
            <person name="Barret M."/>
        </authorList>
    </citation>
    <scope>NUCLEOTIDE SEQUENCE [LARGE SCALE GENOMIC DNA]</scope>
    <source>
        <strain evidence="7 8">CFBP13530</strain>
    </source>
</reference>
<dbReference type="Gene3D" id="2.60.40.2420">
    <property type="match status" value="1"/>
</dbReference>
<evidence type="ECO:0000313" key="7">
    <source>
        <dbReference type="EMBL" id="TKK23305.1"/>
    </source>
</evidence>
<evidence type="ECO:0000256" key="5">
    <source>
        <dbReference type="ARBA" id="ARBA00022764"/>
    </source>
</evidence>
<protein>
    <recommendedName>
        <fullName evidence="3">Curli assembly protein CsgC</fullName>
    </recommendedName>
</protein>
<dbReference type="InterPro" id="IPR053722">
    <property type="entry name" value="Curli_assembly_CsgC/AgfC"/>
</dbReference>
<dbReference type="RefSeq" id="WP_137271920.1">
    <property type="nucleotide sequence ID" value="NZ_QGAL01000001.1"/>
</dbReference>
<comment type="caution">
    <text evidence="7">The sequence shown here is derived from an EMBL/GenBank/DDBJ whole genome shotgun (WGS) entry which is preliminary data.</text>
</comment>
<evidence type="ECO:0000256" key="4">
    <source>
        <dbReference type="ARBA" id="ARBA00022729"/>
    </source>
</evidence>